<evidence type="ECO:0000313" key="3">
    <source>
        <dbReference type="EMBL" id="OSS52539.1"/>
    </source>
</evidence>
<gene>
    <name evidence="3" type="ORF">B5807_02525</name>
</gene>
<organism evidence="3 4">
    <name type="scientific">Epicoccum nigrum</name>
    <name type="common">Soil fungus</name>
    <name type="synonym">Epicoccum purpurascens</name>
    <dbReference type="NCBI Taxonomy" id="105696"/>
    <lineage>
        <taxon>Eukaryota</taxon>
        <taxon>Fungi</taxon>
        <taxon>Dikarya</taxon>
        <taxon>Ascomycota</taxon>
        <taxon>Pezizomycotina</taxon>
        <taxon>Dothideomycetes</taxon>
        <taxon>Pleosporomycetidae</taxon>
        <taxon>Pleosporales</taxon>
        <taxon>Pleosporineae</taxon>
        <taxon>Didymellaceae</taxon>
        <taxon>Epicoccum</taxon>
    </lineage>
</organism>
<dbReference type="InterPro" id="IPR001087">
    <property type="entry name" value="GDSL"/>
</dbReference>
<dbReference type="InterPro" id="IPR036514">
    <property type="entry name" value="SGNH_hydro_sf"/>
</dbReference>
<dbReference type="GO" id="GO:0006629">
    <property type="term" value="P:lipid metabolic process"/>
    <property type="evidence" value="ECO:0007669"/>
    <property type="project" value="TreeGrafter"/>
</dbReference>
<proteinExistence type="predicted"/>
<feature type="region of interest" description="Disordered" evidence="1">
    <location>
        <begin position="298"/>
        <end position="334"/>
    </location>
</feature>
<dbReference type="Proteomes" id="UP000193240">
    <property type="component" value="Unassembled WGS sequence"/>
</dbReference>
<dbReference type="AlphaFoldDB" id="A0A1Y2M9R8"/>
<evidence type="ECO:0000256" key="1">
    <source>
        <dbReference type="SAM" id="MobiDB-lite"/>
    </source>
</evidence>
<dbReference type="SUPFAM" id="SSF52266">
    <property type="entry name" value="SGNH hydrolase"/>
    <property type="match status" value="1"/>
</dbReference>
<evidence type="ECO:0008006" key="5">
    <source>
        <dbReference type="Google" id="ProtNLM"/>
    </source>
</evidence>
<keyword evidence="2" id="KW-0732">Signal</keyword>
<dbReference type="PANTHER" id="PTHR37981:SF1">
    <property type="entry name" value="SGNH HYDROLASE-TYPE ESTERASE DOMAIN-CONTAINING PROTEIN"/>
    <property type="match status" value="1"/>
</dbReference>
<keyword evidence="4" id="KW-1185">Reference proteome</keyword>
<dbReference type="Pfam" id="PF18647">
    <property type="entry name" value="Fungal_lectin_2"/>
    <property type="match status" value="1"/>
</dbReference>
<evidence type="ECO:0000256" key="2">
    <source>
        <dbReference type="SAM" id="SignalP"/>
    </source>
</evidence>
<sequence length="671" mass="75247">MSSLVIWTLLLISLLPGASGYAVKRAPSTGDNRTTNRSPVLRPREDGDPTDYSWVKSLAAIGDSFTAGIGAGNNIGGVYDNKKANGDRDSFSCSRYDLSYPMLVNRVIGPSVKEFQFPACSGDRSGRIFDQVNALKENIDMVVMTAGGNDLCLAGMIRSCVMLPYDGEETCNAVIKKAEENIDKILKDNIKQILMALNDKMAEGGVVVYNGYAQYFNTENNDCADKQYWAFSRWLPQYWGKTALTLTIERREQFNKLVRSINTAIREVLYTLHDEGSLKYEIGFSNWDPWVRDGVSGQMCDPSSSGKYPDSDQPDLQFFKPSTNPTTRDPHELRRRQQELDYRIGNRTLLLAKDGVDPSIYDTLLWKSPAPAAEALHRLDKRAPAPPGCPGDGNQLTGFFSNHIPDYIGKLFHPNELGHETIASFALAKGIDLRAKVLDQAPQACDIIVDDFKCWQNEGRTGYATADRMNENIEAFCSTDISVPDHEVGWRSEATYHEGTPDEHTFVLQMGEDVGDFDIDRCRESFDRIVNSCDGNDPENPMNWKFGGKWQRDSISYEINIKRDNRPWPPIKEPYGACKGDYKVLWGSYSIQGAGFSDWEWGQETLLKSARDCVGGGITKWKFEYFDQPDEDGNEWSASFRTPIWVRNRCFKNNKVAFASGGFTNGCKGSD</sequence>
<dbReference type="Pfam" id="PF00657">
    <property type="entry name" value="Lipase_GDSL"/>
    <property type="match status" value="1"/>
</dbReference>
<dbReference type="InParanoid" id="A0A1Y2M9R8"/>
<accession>A0A1Y2M9R8</accession>
<dbReference type="GO" id="GO:0016788">
    <property type="term" value="F:hydrolase activity, acting on ester bonds"/>
    <property type="evidence" value="ECO:0007669"/>
    <property type="project" value="InterPro"/>
</dbReference>
<dbReference type="InterPro" id="IPR037460">
    <property type="entry name" value="SEST-like"/>
</dbReference>
<dbReference type="Gene3D" id="3.40.50.1110">
    <property type="entry name" value="SGNH hydrolase"/>
    <property type="match status" value="1"/>
</dbReference>
<name>A0A1Y2M9R8_EPING</name>
<protein>
    <recommendedName>
        <fullName evidence="5">SGNH hydrolase-type esterase domain-containing protein</fullName>
    </recommendedName>
</protein>
<feature type="compositionally biased region" description="Polar residues" evidence="1">
    <location>
        <begin position="29"/>
        <end position="38"/>
    </location>
</feature>
<dbReference type="STRING" id="105696.A0A1Y2M9R8"/>
<reference evidence="3 4" key="1">
    <citation type="journal article" date="2017" name="Genome Announc.">
        <title>Genome sequence of the saprophytic ascomycete Epicoccum nigrum ICMP 19927 strain isolated from New Zealand.</title>
        <authorList>
            <person name="Fokin M."/>
            <person name="Fleetwood D."/>
            <person name="Weir B.S."/>
            <person name="Villas-Boas S.G."/>
        </authorList>
    </citation>
    <scope>NUCLEOTIDE SEQUENCE [LARGE SCALE GENOMIC DNA]</scope>
    <source>
        <strain evidence="3 4">ICMP 19927</strain>
    </source>
</reference>
<feature type="region of interest" description="Disordered" evidence="1">
    <location>
        <begin position="25"/>
        <end position="48"/>
    </location>
</feature>
<dbReference type="OMA" id="HFFKPDT"/>
<dbReference type="PANTHER" id="PTHR37981">
    <property type="entry name" value="LIPASE 2"/>
    <property type="match status" value="1"/>
</dbReference>
<evidence type="ECO:0000313" key="4">
    <source>
        <dbReference type="Proteomes" id="UP000193240"/>
    </source>
</evidence>
<dbReference type="CDD" id="cd01823">
    <property type="entry name" value="SEST_like"/>
    <property type="match status" value="1"/>
</dbReference>
<feature type="signal peptide" evidence="2">
    <location>
        <begin position="1"/>
        <end position="20"/>
    </location>
</feature>
<dbReference type="EMBL" id="KZ107839">
    <property type="protein sequence ID" value="OSS52539.1"/>
    <property type="molecule type" value="Genomic_DNA"/>
</dbReference>
<feature type="chain" id="PRO_5011008701" description="SGNH hydrolase-type esterase domain-containing protein" evidence="2">
    <location>
        <begin position="21"/>
        <end position="671"/>
    </location>
</feature>